<evidence type="ECO:0000313" key="2">
    <source>
        <dbReference type="Proteomes" id="UP000437017"/>
    </source>
</evidence>
<comment type="caution">
    <text evidence="1">The sequence shown here is derived from an EMBL/GenBank/DDBJ whole genome shotgun (WGS) entry which is preliminary data.</text>
</comment>
<keyword evidence="2" id="KW-1185">Reference proteome</keyword>
<dbReference type="Proteomes" id="UP000437017">
    <property type="component" value="Unassembled WGS sequence"/>
</dbReference>
<dbReference type="AlphaFoldDB" id="A0A643CFF3"/>
<dbReference type="EMBL" id="SGJD01001655">
    <property type="protein sequence ID" value="KAB0398956.1"/>
    <property type="molecule type" value="Genomic_DNA"/>
</dbReference>
<evidence type="ECO:0000313" key="1">
    <source>
        <dbReference type="EMBL" id="KAB0398956.1"/>
    </source>
</evidence>
<proteinExistence type="predicted"/>
<reference evidence="1 2" key="1">
    <citation type="journal article" date="2019" name="PLoS ONE">
        <title>Genomic analyses reveal an absence of contemporary introgressive admixture between fin whales and blue whales, despite known hybrids.</title>
        <authorList>
            <person name="Westbury M.V."/>
            <person name="Petersen B."/>
            <person name="Lorenzen E.D."/>
        </authorList>
    </citation>
    <scope>NUCLEOTIDE SEQUENCE [LARGE SCALE GENOMIC DNA]</scope>
    <source>
        <strain evidence="1">FinWhale-01</strain>
    </source>
</reference>
<accession>A0A643CFF3</accession>
<sequence>MICFIGKSELRDLMIAHIKAFFYPFVHCYVIRAQMTP</sequence>
<name>A0A643CFF3_BALPH</name>
<gene>
    <name evidence="1" type="ORF">E2I00_015590</name>
</gene>
<organism evidence="1 2">
    <name type="scientific">Balaenoptera physalus</name>
    <name type="common">Fin whale</name>
    <name type="synonym">Balaena physalus</name>
    <dbReference type="NCBI Taxonomy" id="9770"/>
    <lineage>
        <taxon>Eukaryota</taxon>
        <taxon>Metazoa</taxon>
        <taxon>Chordata</taxon>
        <taxon>Craniata</taxon>
        <taxon>Vertebrata</taxon>
        <taxon>Euteleostomi</taxon>
        <taxon>Mammalia</taxon>
        <taxon>Eutheria</taxon>
        <taxon>Laurasiatheria</taxon>
        <taxon>Artiodactyla</taxon>
        <taxon>Whippomorpha</taxon>
        <taxon>Cetacea</taxon>
        <taxon>Mysticeti</taxon>
        <taxon>Balaenopteridae</taxon>
        <taxon>Balaenoptera</taxon>
    </lineage>
</organism>
<protein>
    <submittedName>
        <fullName evidence="1">Uncharacterized protein</fullName>
    </submittedName>
</protein>